<evidence type="ECO:0000313" key="4">
    <source>
        <dbReference type="EMBL" id="KJB09718.1"/>
    </source>
</evidence>
<feature type="repeat" description="PPR" evidence="3">
    <location>
        <begin position="96"/>
        <end position="130"/>
    </location>
</feature>
<dbReference type="NCBIfam" id="TIGR00756">
    <property type="entry name" value="PPR"/>
    <property type="match status" value="2"/>
</dbReference>
<dbReference type="InterPro" id="IPR002885">
    <property type="entry name" value="PPR_rpt"/>
</dbReference>
<dbReference type="Pfam" id="PF13041">
    <property type="entry name" value="PPR_2"/>
    <property type="match status" value="1"/>
</dbReference>
<dbReference type="AlphaFoldDB" id="A0A0D2NA64"/>
<dbReference type="Gene3D" id="1.25.40.10">
    <property type="entry name" value="Tetratricopeptide repeat domain"/>
    <property type="match status" value="1"/>
</dbReference>
<proteinExistence type="inferred from homology"/>
<dbReference type="eggNOG" id="KOG4197">
    <property type="taxonomic scope" value="Eukaryota"/>
</dbReference>
<dbReference type="EMBL" id="CM001740">
    <property type="protein sequence ID" value="KJB09718.1"/>
    <property type="molecule type" value="Genomic_DNA"/>
</dbReference>
<dbReference type="InterPro" id="IPR051114">
    <property type="entry name" value="Mito_RNA_Proc_CCM1"/>
</dbReference>
<evidence type="ECO:0000313" key="5">
    <source>
        <dbReference type="Proteomes" id="UP000032304"/>
    </source>
</evidence>
<dbReference type="InterPro" id="IPR011990">
    <property type="entry name" value="TPR-like_helical_dom_sf"/>
</dbReference>
<dbReference type="OMA" id="WKIRYLE"/>
<dbReference type="GO" id="GO:0007005">
    <property type="term" value="P:mitochondrion organization"/>
    <property type="evidence" value="ECO:0007669"/>
    <property type="project" value="TreeGrafter"/>
</dbReference>
<comment type="similarity">
    <text evidence="1">Belongs to the PPR family. P subfamily.</text>
</comment>
<dbReference type="PROSITE" id="PS51375">
    <property type="entry name" value="PPR"/>
    <property type="match status" value="2"/>
</dbReference>
<keyword evidence="2" id="KW-0677">Repeat</keyword>
<dbReference type="Proteomes" id="UP000032304">
    <property type="component" value="Chromosome 1"/>
</dbReference>
<reference evidence="4 5" key="1">
    <citation type="journal article" date="2012" name="Nature">
        <title>Repeated polyploidization of Gossypium genomes and the evolution of spinnable cotton fibres.</title>
        <authorList>
            <person name="Paterson A.H."/>
            <person name="Wendel J.F."/>
            <person name="Gundlach H."/>
            <person name="Guo H."/>
            <person name="Jenkins J."/>
            <person name="Jin D."/>
            <person name="Llewellyn D."/>
            <person name="Showmaker K.C."/>
            <person name="Shu S."/>
            <person name="Udall J."/>
            <person name="Yoo M.J."/>
            <person name="Byers R."/>
            <person name="Chen W."/>
            <person name="Doron-Faigenboim A."/>
            <person name="Duke M.V."/>
            <person name="Gong L."/>
            <person name="Grimwood J."/>
            <person name="Grover C."/>
            <person name="Grupp K."/>
            <person name="Hu G."/>
            <person name="Lee T.H."/>
            <person name="Li J."/>
            <person name="Lin L."/>
            <person name="Liu T."/>
            <person name="Marler B.S."/>
            <person name="Page J.T."/>
            <person name="Roberts A.W."/>
            <person name="Romanel E."/>
            <person name="Sanders W.S."/>
            <person name="Szadkowski E."/>
            <person name="Tan X."/>
            <person name="Tang H."/>
            <person name="Xu C."/>
            <person name="Wang J."/>
            <person name="Wang Z."/>
            <person name="Zhang D."/>
            <person name="Zhang L."/>
            <person name="Ashrafi H."/>
            <person name="Bedon F."/>
            <person name="Bowers J.E."/>
            <person name="Brubaker C.L."/>
            <person name="Chee P.W."/>
            <person name="Das S."/>
            <person name="Gingle A.R."/>
            <person name="Haigler C.H."/>
            <person name="Harker D."/>
            <person name="Hoffmann L.V."/>
            <person name="Hovav R."/>
            <person name="Jones D.C."/>
            <person name="Lemke C."/>
            <person name="Mansoor S."/>
            <person name="ur Rahman M."/>
            <person name="Rainville L.N."/>
            <person name="Rambani A."/>
            <person name="Reddy U.K."/>
            <person name="Rong J.K."/>
            <person name="Saranga Y."/>
            <person name="Scheffler B.E."/>
            <person name="Scheffler J.A."/>
            <person name="Stelly D.M."/>
            <person name="Triplett B.A."/>
            <person name="Van Deynze A."/>
            <person name="Vaslin M.F."/>
            <person name="Waghmare V.N."/>
            <person name="Walford S.A."/>
            <person name="Wright R.J."/>
            <person name="Zaki E.A."/>
            <person name="Zhang T."/>
            <person name="Dennis E.S."/>
            <person name="Mayer K.F."/>
            <person name="Peterson D.G."/>
            <person name="Rokhsar D.S."/>
            <person name="Wang X."/>
            <person name="Schmutz J."/>
        </authorList>
    </citation>
    <scope>NUCLEOTIDE SEQUENCE [LARGE SCALE GENOMIC DNA]</scope>
</reference>
<organism evidence="4 5">
    <name type="scientific">Gossypium raimondii</name>
    <name type="common">Peruvian cotton</name>
    <name type="synonym">Gossypium klotzschianum subsp. raimondii</name>
    <dbReference type="NCBI Taxonomy" id="29730"/>
    <lineage>
        <taxon>Eukaryota</taxon>
        <taxon>Viridiplantae</taxon>
        <taxon>Streptophyta</taxon>
        <taxon>Embryophyta</taxon>
        <taxon>Tracheophyta</taxon>
        <taxon>Spermatophyta</taxon>
        <taxon>Magnoliopsida</taxon>
        <taxon>eudicotyledons</taxon>
        <taxon>Gunneridae</taxon>
        <taxon>Pentapetalae</taxon>
        <taxon>rosids</taxon>
        <taxon>malvids</taxon>
        <taxon>Malvales</taxon>
        <taxon>Malvaceae</taxon>
        <taxon>Malvoideae</taxon>
        <taxon>Gossypium</taxon>
    </lineage>
</organism>
<dbReference type="GO" id="GO:0006396">
    <property type="term" value="P:RNA processing"/>
    <property type="evidence" value="ECO:0007669"/>
    <property type="project" value="TreeGrafter"/>
</dbReference>
<accession>A0A0D2NA64</accession>
<dbReference type="GO" id="GO:0003729">
    <property type="term" value="F:mRNA binding"/>
    <property type="evidence" value="ECO:0007669"/>
    <property type="project" value="TreeGrafter"/>
</dbReference>
<dbReference type="GO" id="GO:0005739">
    <property type="term" value="C:mitochondrion"/>
    <property type="evidence" value="ECO:0007669"/>
    <property type="project" value="TreeGrafter"/>
</dbReference>
<feature type="repeat" description="PPR" evidence="3">
    <location>
        <begin position="61"/>
        <end position="95"/>
    </location>
</feature>
<dbReference type="PANTHER" id="PTHR47934">
    <property type="entry name" value="PENTATRICOPEPTIDE REPEAT-CONTAINING PROTEIN PET309, MITOCHONDRIAL"/>
    <property type="match status" value="1"/>
</dbReference>
<evidence type="ECO:0000256" key="1">
    <source>
        <dbReference type="ARBA" id="ARBA00007626"/>
    </source>
</evidence>
<dbReference type="Pfam" id="PF01535">
    <property type="entry name" value="PPR"/>
    <property type="match status" value="1"/>
</dbReference>
<protein>
    <recommendedName>
        <fullName evidence="6">Pentacotripeptide-repeat region of PRORP domain-containing protein</fullName>
    </recommendedName>
</protein>
<dbReference type="Gramene" id="KJB09718">
    <property type="protein sequence ID" value="KJB09718"/>
    <property type="gene ID" value="B456_001G158600"/>
</dbReference>
<keyword evidence="5" id="KW-1185">Reference proteome</keyword>
<evidence type="ECO:0000256" key="2">
    <source>
        <dbReference type="ARBA" id="ARBA00022737"/>
    </source>
</evidence>
<name>A0A0D2NA64_GOSRA</name>
<gene>
    <name evidence="4" type="ORF">B456_001G158600</name>
</gene>
<evidence type="ECO:0000256" key="3">
    <source>
        <dbReference type="PROSITE-ProRule" id="PRU00708"/>
    </source>
</evidence>
<sequence>MRSSGILPNRVVYNTLISSFYKEADMQAAASNVLPTLSLQGMLVEAKALVESMEKNGDLMNLDSYNIWLLGLLRNSKLAEAQLVFKDMVDKGVEPNIYLYNIVMDGLCKNGMLSDTRMVMGFIVRNGLSPDTVTYARMFYHIFDPASFMPVVDDLGKEETSMRLMNLQRRCWRWLQMVEWKIRYLEN</sequence>
<evidence type="ECO:0008006" key="6">
    <source>
        <dbReference type="Google" id="ProtNLM"/>
    </source>
</evidence>
<dbReference type="PANTHER" id="PTHR47934:SF6">
    <property type="entry name" value="MITOCHONDRIAL GROUP I INTRON SPLICING FACTOR CCM1-RELATED"/>
    <property type="match status" value="1"/>
</dbReference>